<sequence>MHHHKYSLTEIEEMMPWEREIYVSLLIDYIKQENEKLKMLKQNARNS</sequence>
<evidence type="ECO:0008006" key="2">
    <source>
        <dbReference type="Google" id="ProtNLM"/>
    </source>
</evidence>
<proteinExistence type="predicted"/>
<evidence type="ECO:0000313" key="1">
    <source>
        <dbReference type="EMBL" id="CAB5221861.1"/>
    </source>
</evidence>
<accession>A0A6J7WV53</accession>
<gene>
    <name evidence="1" type="ORF">UFOVP242_111</name>
</gene>
<dbReference type="EMBL" id="LR798294">
    <property type="protein sequence ID" value="CAB5221861.1"/>
    <property type="molecule type" value="Genomic_DNA"/>
</dbReference>
<protein>
    <recommendedName>
        <fullName evidence="2">Baseplate hub assembly catalyst</fullName>
    </recommendedName>
</protein>
<organism evidence="1">
    <name type="scientific">uncultured Caudovirales phage</name>
    <dbReference type="NCBI Taxonomy" id="2100421"/>
    <lineage>
        <taxon>Viruses</taxon>
        <taxon>Duplodnaviria</taxon>
        <taxon>Heunggongvirae</taxon>
        <taxon>Uroviricota</taxon>
        <taxon>Caudoviricetes</taxon>
        <taxon>Peduoviridae</taxon>
        <taxon>Maltschvirus</taxon>
        <taxon>Maltschvirus maltsch</taxon>
    </lineage>
</organism>
<name>A0A6J7WV53_9CAUD</name>
<reference evidence="1" key="1">
    <citation type="submission" date="2020-05" db="EMBL/GenBank/DDBJ databases">
        <authorList>
            <person name="Chiriac C."/>
            <person name="Salcher M."/>
            <person name="Ghai R."/>
            <person name="Kavagutti S V."/>
        </authorList>
    </citation>
    <scope>NUCLEOTIDE SEQUENCE</scope>
</reference>